<dbReference type="SUPFAM" id="SSF57783">
    <property type="entry name" value="Zinc beta-ribbon"/>
    <property type="match status" value="1"/>
</dbReference>
<dbReference type="InterPro" id="IPR036390">
    <property type="entry name" value="WH_DNA-bd_sf"/>
</dbReference>
<name>A0A6S7G8C2_PARCT</name>
<dbReference type="InterPro" id="IPR024550">
    <property type="entry name" value="TFIIEa/SarR/Rpc3_HTH_dom"/>
</dbReference>
<dbReference type="GO" id="GO:0005673">
    <property type="term" value="C:transcription factor TFIIE complex"/>
    <property type="evidence" value="ECO:0007669"/>
    <property type="project" value="TreeGrafter"/>
</dbReference>
<accession>A0A6S7G8C2</accession>
<protein>
    <submittedName>
        <fullName evidence="5">General transcription factor IIE subunit 1</fullName>
    </submittedName>
</protein>
<comment type="similarity">
    <text evidence="1">Belongs to the TFIIE alpha subunit family.</text>
</comment>
<dbReference type="InterPro" id="IPR021600">
    <property type="entry name" value="TFIIE_asu_C"/>
</dbReference>
<dbReference type="SMART" id="SM00531">
    <property type="entry name" value="TFIIE"/>
    <property type="match status" value="1"/>
</dbReference>
<dbReference type="InterPro" id="IPR039997">
    <property type="entry name" value="TFE"/>
</dbReference>
<organism evidence="5 6">
    <name type="scientific">Paramuricea clavata</name>
    <name type="common">Red gorgonian</name>
    <name type="synonym">Violescent sea-whip</name>
    <dbReference type="NCBI Taxonomy" id="317549"/>
    <lineage>
        <taxon>Eukaryota</taxon>
        <taxon>Metazoa</taxon>
        <taxon>Cnidaria</taxon>
        <taxon>Anthozoa</taxon>
        <taxon>Octocorallia</taxon>
        <taxon>Malacalcyonacea</taxon>
        <taxon>Plexauridae</taxon>
        <taxon>Paramuricea</taxon>
    </lineage>
</organism>
<keyword evidence="3" id="KW-0804">Transcription</keyword>
<dbReference type="Gene3D" id="1.10.10.10">
    <property type="entry name" value="Winged helix-like DNA-binding domain superfamily/Winged helix DNA-binding domain"/>
    <property type="match status" value="1"/>
</dbReference>
<dbReference type="PANTHER" id="PTHR13097">
    <property type="entry name" value="TRANSCRIPTION INITIATION FACTOR IIE, ALPHA SUBUNIT"/>
    <property type="match status" value="1"/>
</dbReference>
<dbReference type="Pfam" id="PF02002">
    <property type="entry name" value="TFIIE_alpha"/>
    <property type="match status" value="1"/>
</dbReference>
<dbReference type="PANTHER" id="PTHR13097:SF7">
    <property type="entry name" value="GENERAL TRANSCRIPTION FACTOR IIE SUBUNIT 1"/>
    <property type="match status" value="1"/>
</dbReference>
<gene>
    <name evidence="5" type="ORF">PACLA_8A014467</name>
</gene>
<proteinExistence type="inferred from homology"/>
<evidence type="ECO:0000313" key="5">
    <source>
        <dbReference type="EMBL" id="CAB3988208.1"/>
    </source>
</evidence>
<keyword evidence="2" id="KW-0805">Transcription regulation</keyword>
<dbReference type="Pfam" id="PF11521">
    <property type="entry name" value="TFIIE-A_C"/>
    <property type="match status" value="1"/>
</dbReference>
<evidence type="ECO:0000313" key="6">
    <source>
        <dbReference type="Proteomes" id="UP001152795"/>
    </source>
</evidence>
<sequence>MNQTVDETELLTEVPDILKRLALTVVKSFYETEHTGIVNLLVKHTCVKEDDLSELLKFDKKQLRNILGRLKNDKLVKQRVYKGKQADTGATITFNYFFIDYKLFVNVVKYKLDHIRNKIEHDEREATNRPSFVCTQCNKRYSDLEIDRLLDPMSGNLICEFCSGPIDEDTTDVEQKQNSRSLLALFNEQMEQIFVLLRGCEDIKLAPEILEPGPELCMKQLVPRTSANSSIKQGWSTKGLVNENLYEHDIKINMGDEVSEETRKSKETPLWISQSTVGPLQDSGGHPSTSTENAAPPEIAQTANHEIMKDLLAHENKKVKLQESVKSLPQESSDESDNEFSNVPDTSQARGEKNTQVDSDDDEDITVKIGDKNIALDDITDEMIEKMTPEEHEAYMKAYQEAFSHLY</sequence>
<keyword evidence="6" id="KW-1185">Reference proteome</keyword>
<dbReference type="SUPFAM" id="SSF46785">
    <property type="entry name" value="Winged helix' DNA-binding domain"/>
    <property type="match status" value="1"/>
</dbReference>
<dbReference type="EMBL" id="CACRXK020001292">
    <property type="protein sequence ID" value="CAB3988208.1"/>
    <property type="molecule type" value="Genomic_DNA"/>
</dbReference>
<reference evidence="5" key="1">
    <citation type="submission" date="2020-04" db="EMBL/GenBank/DDBJ databases">
        <authorList>
            <person name="Alioto T."/>
            <person name="Alioto T."/>
            <person name="Gomez Garrido J."/>
        </authorList>
    </citation>
    <scope>NUCLEOTIDE SEQUENCE</scope>
    <source>
        <strain evidence="5">A484AB</strain>
    </source>
</reference>
<dbReference type="InterPro" id="IPR017919">
    <property type="entry name" value="TFIIE/TFIIEa_HTH"/>
</dbReference>
<comment type="caution">
    <text evidence="5">The sequence shown here is derived from an EMBL/GenBank/DDBJ whole genome shotgun (WGS) entry which is preliminary data.</text>
</comment>
<dbReference type="Proteomes" id="UP001152795">
    <property type="component" value="Unassembled WGS sequence"/>
</dbReference>
<dbReference type="Gene3D" id="3.30.40.10">
    <property type="entry name" value="Zinc/RING finger domain, C3HC4 (zinc finger)"/>
    <property type="match status" value="1"/>
</dbReference>
<dbReference type="Gene3D" id="6.10.140.1250">
    <property type="match status" value="1"/>
</dbReference>
<dbReference type="InterPro" id="IPR013083">
    <property type="entry name" value="Znf_RING/FYVE/PHD"/>
</dbReference>
<feature type="region of interest" description="Disordered" evidence="4">
    <location>
        <begin position="324"/>
        <end position="366"/>
    </location>
</feature>
<dbReference type="PROSITE" id="PS51344">
    <property type="entry name" value="HTH_TFE_IIE"/>
    <property type="match status" value="1"/>
</dbReference>
<dbReference type="GO" id="GO:0006367">
    <property type="term" value="P:transcription initiation at RNA polymerase II promoter"/>
    <property type="evidence" value="ECO:0007669"/>
    <property type="project" value="InterPro"/>
</dbReference>
<evidence type="ECO:0000256" key="1">
    <source>
        <dbReference type="ARBA" id="ARBA00008947"/>
    </source>
</evidence>
<evidence type="ECO:0000256" key="3">
    <source>
        <dbReference type="ARBA" id="ARBA00023163"/>
    </source>
</evidence>
<dbReference type="AlphaFoldDB" id="A0A6S7G8C2"/>
<dbReference type="OrthoDB" id="361102at2759"/>
<dbReference type="InterPro" id="IPR036388">
    <property type="entry name" value="WH-like_DNA-bd_sf"/>
</dbReference>
<evidence type="ECO:0000256" key="2">
    <source>
        <dbReference type="ARBA" id="ARBA00023015"/>
    </source>
</evidence>
<feature type="region of interest" description="Disordered" evidence="4">
    <location>
        <begin position="257"/>
        <end position="295"/>
    </location>
</feature>
<evidence type="ECO:0000256" key="4">
    <source>
        <dbReference type="SAM" id="MobiDB-lite"/>
    </source>
</evidence>
<dbReference type="InterPro" id="IPR002853">
    <property type="entry name" value="TFIIE_asu"/>
</dbReference>